<dbReference type="Proteomes" id="UP001055117">
    <property type="component" value="Unassembled WGS sequence"/>
</dbReference>
<comment type="caution">
    <text evidence="4">The sequence shown here is derived from an EMBL/GenBank/DDBJ whole genome shotgun (WGS) entry which is preliminary data.</text>
</comment>
<comment type="similarity">
    <text evidence="1">Belongs to the short-chain dehydrogenases/reductases (SDR) family.</text>
</comment>
<organism evidence="4 5">
    <name type="scientific">Methylobacterium cerastii</name>
    <dbReference type="NCBI Taxonomy" id="932741"/>
    <lineage>
        <taxon>Bacteria</taxon>
        <taxon>Pseudomonadati</taxon>
        <taxon>Pseudomonadota</taxon>
        <taxon>Alphaproteobacteria</taxon>
        <taxon>Hyphomicrobiales</taxon>
        <taxon>Methylobacteriaceae</taxon>
        <taxon>Methylobacterium</taxon>
    </lineage>
</organism>
<accession>A0ABQ4QCX6</accession>
<dbReference type="PANTHER" id="PTHR43639:SF1">
    <property type="entry name" value="SHORT-CHAIN DEHYDROGENASE_REDUCTASE FAMILY PROTEIN"/>
    <property type="match status" value="1"/>
</dbReference>
<protein>
    <submittedName>
        <fullName evidence="4">Oxidoreductase YgfF</fullName>
    </submittedName>
</protein>
<dbReference type="SUPFAM" id="SSF51735">
    <property type="entry name" value="NAD(P)-binding Rossmann-fold domains"/>
    <property type="match status" value="1"/>
</dbReference>
<dbReference type="PANTHER" id="PTHR43639">
    <property type="entry name" value="OXIDOREDUCTASE, SHORT-CHAIN DEHYDROGENASE/REDUCTASE FAMILY (AFU_ORTHOLOGUE AFUA_5G02870)"/>
    <property type="match status" value="1"/>
</dbReference>
<evidence type="ECO:0000313" key="5">
    <source>
        <dbReference type="Proteomes" id="UP001055117"/>
    </source>
</evidence>
<dbReference type="CDD" id="cd05233">
    <property type="entry name" value="SDR_c"/>
    <property type="match status" value="1"/>
</dbReference>
<evidence type="ECO:0000256" key="1">
    <source>
        <dbReference type="ARBA" id="ARBA00006484"/>
    </source>
</evidence>
<name>A0ABQ4QCX6_9HYPH</name>
<keyword evidence="2" id="KW-0560">Oxidoreductase</keyword>
<dbReference type="SMART" id="SM00822">
    <property type="entry name" value="PKS_KR"/>
    <property type="match status" value="1"/>
</dbReference>
<sequence>MTDLAKKVVVVTGGGRGIGRAVSLLAAKRGYRVCLSYVSDAEAAATAVAAIEAEGGQAVAVRCDVAEEAEIVALFEAADRLGTVTALVNNAGVVDLPAPVSEMSAARLHRMMATNVVGSFLCAREAVRRMSTKVGGRGGAIVNVSSIAARLGGAGQFVDYAASKGAIDSFTIGLAREVADAGIRVNAVAPGIIDTEIHASGGTPDKAAVMGPGVPMKRAGTADEVAAPVLWLLSDEAAYTTGAILDVSGGR</sequence>
<gene>
    <name evidence="4" type="primary">ygfF</name>
    <name evidence="4" type="ORF">AFCDBAGC_0860</name>
</gene>
<dbReference type="PRINTS" id="PR00080">
    <property type="entry name" value="SDRFAMILY"/>
</dbReference>
<dbReference type="InterPro" id="IPR020904">
    <property type="entry name" value="Sc_DH/Rdtase_CS"/>
</dbReference>
<dbReference type="RefSeq" id="WP_238271018.1">
    <property type="nucleotide sequence ID" value="NZ_BPQG01000007.1"/>
</dbReference>
<dbReference type="Pfam" id="PF13561">
    <property type="entry name" value="adh_short_C2"/>
    <property type="match status" value="1"/>
</dbReference>
<dbReference type="InterPro" id="IPR002347">
    <property type="entry name" value="SDR_fam"/>
</dbReference>
<dbReference type="Gene3D" id="3.40.50.720">
    <property type="entry name" value="NAD(P)-binding Rossmann-like Domain"/>
    <property type="match status" value="1"/>
</dbReference>
<proteinExistence type="inferred from homology"/>
<keyword evidence="5" id="KW-1185">Reference proteome</keyword>
<reference evidence="4 5" key="1">
    <citation type="journal article" date="2021" name="Front. Microbiol.">
        <title>Comprehensive Comparative Genomics and Phenotyping of Methylobacterium Species.</title>
        <authorList>
            <person name="Alessa O."/>
            <person name="Ogura Y."/>
            <person name="Fujitani Y."/>
            <person name="Takami H."/>
            <person name="Hayashi T."/>
            <person name="Sahin N."/>
            <person name="Tani A."/>
        </authorList>
    </citation>
    <scope>NUCLEOTIDE SEQUENCE [LARGE SCALE GENOMIC DNA]</scope>
    <source>
        <strain evidence="4 5">DSM 23679</strain>
    </source>
</reference>
<feature type="domain" description="Ketoreductase" evidence="3">
    <location>
        <begin position="7"/>
        <end position="195"/>
    </location>
</feature>
<dbReference type="PRINTS" id="PR00081">
    <property type="entry name" value="GDHRDH"/>
</dbReference>
<dbReference type="EMBL" id="BPQG01000007">
    <property type="protein sequence ID" value="GJD43018.1"/>
    <property type="molecule type" value="Genomic_DNA"/>
</dbReference>
<dbReference type="PROSITE" id="PS00061">
    <property type="entry name" value="ADH_SHORT"/>
    <property type="match status" value="1"/>
</dbReference>
<evidence type="ECO:0000256" key="2">
    <source>
        <dbReference type="ARBA" id="ARBA00023002"/>
    </source>
</evidence>
<dbReference type="InterPro" id="IPR057326">
    <property type="entry name" value="KR_dom"/>
</dbReference>
<evidence type="ECO:0000259" key="3">
    <source>
        <dbReference type="SMART" id="SM00822"/>
    </source>
</evidence>
<dbReference type="InterPro" id="IPR036291">
    <property type="entry name" value="NAD(P)-bd_dom_sf"/>
</dbReference>
<evidence type="ECO:0000313" key="4">
    <source>
        <dbReference type="EMBL" id="GJD43018.1"/>
    </source>
</evidence>